<dbReference type="SUPFAM" id="SSF52047">
    <property type="entry name" value="RNI-like"/>
    <property type="match status" value="1"/>
</dbReference>
<evidence type="ECO:0008006" key="3">
    <source>
        <dbReference type="Google" id="ProtNLM"/>
    </source>
</evidence>
<dbReference type="EMBL" id="MU167209">
    <property type="protein sequence ID" value="KAG0152099.1"/>
    <property type="molecule type" value="Genomic_DNA"/>
</dbReference>
<keyword evidence="2" id="KW-1185">Reference proteome</keyword>
<comment type="caution">
    <text evidence="1">The sequence shown here is derived from an EMBL/GenBank/DDBJ whole genome shotgun (WGS) entry which is preliminary data.</text>
</comment>
<dbReference type="Proteomes" id="UP000886653">
    <property type="component" value="Unassembled WGS sequence"/>
</dbReference>
<sequence length="445" mass="50548">MARATRFIAGPKTRPPADPLGDFFNRTSRPLSGYTCLHSDVPLLTSIQALGAVNSQFRALCGPWLWKTVHFPTSLPIPIDLWTEGILPREGLNVRSLSIKLASGIVLTPNDREPNAIDFDNIALDCNNFNRGRISPWNATKLLIQCPNLHELKVELDIETFTFDDHGVCAMGGMSQFNTFIVGISPLLSKMTALRHITWDGGAMGSTTESCLITMLKSLPWLESVSCKRLTRARKQQDEKQSLGFHLAQLKFLKKLSLYSVTSVDESWCLHSWPNHITHLEICWCREVSLKLAHQLIDRLAPNLTSLTLGIHEKDGHNEKLKPDDSAHSIQEPFVLPTLTALALRDESIHLLPLFRDCNRLNRLDCNISGEKHWALFQRVIDDLPWPQLQYLKLIRNIDRRSTIIIDEQDWKRMWELCLRKGIRLILHNDIGSIVRCIPTLGENL</sequence>
<accession>A0A9P6NUC3</accession>
<protein>
    <recommendedName>
        <fullName evidence="3">F-box domain-containing protein</fullName>
    </recommendedName>
</protein>
<dbReference type="InterPro" id="IPR032675">
    <property type="entry name" value="LRR_dom_sf"/>
</dbReference>
<dbReference type="Gene3D" id="3.80.10.10">
    <property type="entry name" value="Ribonuclease Inhibitor"/>
    <property type="match status" value="1"/>
</dbReference>
<proteinExistence type="predicted"/>
<evidence type="ECO:0000313" key="1">
    <source>
        <dbReference type="EMBL" id="KAG0152099.1"/>
    </source>
</evidence>
<evidence type="ECO:0000313" key="2">
    <source>
        <dbReference type="Proteomes" id="UP000886653"/>
    </source>
</evidence>
<dbReference type="AlphaFoldDB" id="A0A9P6NUC3"/>
<reference evidence="1" key="1">
    <citation type="submission" date="2013-11" db="EMBL/GenBank/DDBJ databases">
        <title>Genome sequence of the fusiform rust pathogen reveals effectors for host alternation and coevolution with pine.</title>
        <authorList>
            <consortium name="DOE Joint Genome Institute"/>
            <person name="Smith K."/>
            <person name="Pendleton A."/>
            <person name="Kubisiak T."/>
            <person name="Anderson C."/>
            <person name="Salamov A."/>
            <person name="Aerts A."/>
            <person name="Riley R."/>
            <person name="Clum A."/>
            <person name="Lindquist E."/>
            <person name="Ence D."/>
            <person name="Campbell M."/>
            <person name="Kronenberg Z."/>
            <person name="Feau N."/>
            <person name="Dhillon B."/>
            <person name="Hamelin R."/>
            <person name="Burleigh J."/>
            <person name="Smith J."/>
            <person name="Yandell M."/>
            <person name="Nelson C."/>
            <person name="Grigoriev I."/>
            <person name="Davis J."/>
        </authorList>
    </citation>
    <scope>NUCLEOTIDE SEQUENCE</scope>
    <source>
        <strain evidence="1">G11</strain>
    </source>
</reference>
<name>A0A9P6NUC3_9BASI</name>
<gene>
    <name evidence="1" type="ORF">CROQUDRAFT_35766</name>
</gene>
<organism evidence="1 2">
    <name type="scientific">Cronartium quercuum f. sp. fusiforme G11</name>
    <dbReference type="NCBI Taxonomy" id="708437"/>
    <lineage>
        <taxon>Eukaryota</taxon>
        <taxon>Fungi</taxon>
        <taxon>Dikarya</taxon>
        <taxon>Basidiomycota</taxon>
        <taxon>Pucciniomycotina</taxon>
        <taxon>Pucciniomycetes</taxon>
        <taxon>Pucciniales</taxon>
        <taxon>Coleosporiaceae</taxon>
        <taxon>Cronartium</taxon>
    </lineage>
</organism>